<sequence>MSGFGLTLKGVLRKSRWILRPDWVRFTIRRYIGHRLWIIARLAEIEDGDLDITERLRMQHKDVDGEVLFSTFVLSELLGIRGSLVREIILKFFSTLRFIEGILDLDTADTFQGQAPEKVTTTDLFFLYNMDEGMVVNVPYLLAQYLFRHACGRKVGAQMFGDQFIAHLGIHFVVIMEQSLQTLTVKVCELPTTDPEELTRLRICERLIDIVAWVVVGPQRQQVGAAGRAVEIDPEAP</sequence>
<dbReference type="Proteomes" id="UP001151760">
    <property type="component" value="Unassembled WGS sequence"/>
</dbReference>
<reference evidence="1" key="2">
    <citation type="submission" date="2022-01" db="EMBL/GenBank/DDBJ databases">
        <authorList>
            <person name="Yamashiro T."/>
            <person name="Shiraishi A."/>
            <person name="Satake H."/>
            <person name="Nakayama K."/>
        </authorList>
    </citation>
    <scope>NUCLEOTIDE SEQUENCE</scope>
</reference>
<evidence type="ECO:0000313" key="1">
    <source>
        <dbReference type="EMBL" id="GJS80056.1"/>
    </source>
</evidence>
<evidence type="ECO:0000313" key="2">
    <source>
        <dbReference type="Proteomes" id="UP001151760"/>
    </source>
</evidence>
<gene>
    <name evidence="1" type="ORF">Tco_0729937</name>
</gene>
<protein>
    <submittedName>
        <fullName evidence="1">Uncharacterized protein</fullName>
    </submittedName>
</protein>
<name>A0ABQ4YSS3_9ASTR</name>
<accession>A0ABQ4YSS3</accession>
<dbReference type="EMBL" id="BQNB010010643">
    <property type="protein sequence ID" value="GJS80056.1"/>
    <property type="molecule type" value="Genomic_DNA"/>
</dbReference>
<reference evidence="1" key="1">
    <citation type="journal article" date="2022" name="Int. J. Mol. Sci.">
        <title>Draft Genome of Tanacetum Coccineum: Genomic Comparison of Closely Related Tanacetum-Family Plants.</title>
        <authorList>
            <person name="Yamashiro T."/>
            <person name="Shiraishi A."/>
            <person name="Nakayama K."/>
            <person name="Satake H."/>
        </authorList>
    </citation>
    <scope>NUCLEOTIDE SEQUENCE</scope>
</reference>
<proteinExistence type="predicted"/>
<organism evidence="1 2">
    <name type="scientific">Tanacetum coccineum</name>
    <dbReference type="NCBI Taxonomy" id="301880"/>
    <lineage>
        <taxon>Eukaryota</taxon>
        <taxon>Viridiplantae</taxon>
        <taxon>Streptophyta</taxon>
        <taxon>Embryophyta</taxon>
        <taxon>Tracheophyta</taxon>
        <taxon>Spermatophyta</taxon>
        <taxon>Magnoliopsida</taxon>
        <taxon>eudicotyledons</taxon>
        <taxon>Gunneridae</taxon>
        <taxon>Pentapetalae</taxon>
        <taxon>asterids</taxon>
        <taxon>campanulids</taxon>
        <taxon>Asterales</taxon>
        <taxon>Asteraceae</taxon>
        <taxon>Asteroideae</taxon>
        <taxon>Anthemideae</taxon>
        <taxon>Anthemidinae</taxon>
        <taxon>Tanacetum</taxon>
    </lineage>
</organism>
<comment type="caution">
    <text evidence="1">The sequence shown here is derived from an EMBL/GenBank/DDBJ whole genome shotgun (WGS) entry which is preliminary data.</text>
</comment>
<keyword evidence="2" id="KW-1185">Reference proteome</keyword>